<dbReference type="AlphaFoldDB" id="A0A835IBK6"/>
<feature type="compositionally biased region" description="Basic and acidic residues" evidence="6">
    <location>
        <begin position="81"/>
        <end position="95"/>
    </location>
</feature>
<dbReference type="GO" id="GO:0000976">
    <property type="term" value="F:transcription cis-regulatory region binding"/>
    <property type="evidence" value="ECO:0007669"/>
    <property type="project" value="TreeGrafter"/>
</dbReference>
<evidence type="ECO:0000256" key="3">
    <source>
        <dbReference type="ARBA" id="ARBA00023125"/>
    </source>
</evidence>
<keyword evidence="3" id="KW-0238">DNA-binding</keyword>
<dbReference type="InterPro" id="IPR017930">
    <property type="entry name" value="Myb_dom"/>
</dbReference>
<keyword evidence="9" id="KW-1185">Reference proteome</keyword>
<dbReference type="NCBIfam" id="TIGR01557">
    <property type="entry name" value="myb_SHAQKYF"/>
    <property type="match status" value="1"/>
</dbReference>
<keyword evidence="4" id="KW-0804">Transcription</keyword>
<evidence type="ECO:0000313" key="9">
    <source>
        <dbReference type="Proteomes" id="UP000631114"/>
    </source>
</evidence>
<dbReference type="FunFam" id="1.10.10.60:FF:000007">
    <property type="entry name" value="Two-component response regulator"/>
    <property type="match status" value="1"/>
</dbReference>
<dbReference type="InterPro" id="IPR009057">
    <property type="entry name" value="Homeodomain-like_sf"/>
</dbReference>
<feature type="compositionally biased region" description="Basic and acidic residues" evidence="6">
    <location>
        <begin position="278"/>
        <end position="305"/>
    </location>
</feature>
<dbReference type="PROSITE" id="PS51294">
    <property type="entry name" value="HTH_MYB"/>
    <property type="match status" value="1"/>
</dbReference>
<keyword evidence="5" id="KW-0539">Nucleus</keyword>
<dbReference type="SUPFAM" id="SSF46689">
    <property type="entry name" value="Homeodomain-like"/>
    <property type="match status" value="1"/>
</dbReference>
<dbReference type="InterPro" id="IPR001005">
    <property type="entry name" value="SANT/Myb"/>
</dbReference>
<protein>
    <recommendedName>
        <fullName evidence="7">HTH myb-type domain-containing protein</fullName>
    </recommendedName>
</protein>
<evidence type="ECO:0000256" key="5">
    <source>
        <dbReference type="ARBA" id="ARBA00023242"/>
    </source>
</evidence>
<evidence type="ECO:0000259" key="7">
    <source>
        <dbReference type="PROSITE" id="PS51294"/>
    </source>
</evidence>
<evidence type="ECO:0000256" key="1">
    <source>
        <dbReference type="ARBA" id="ARBA00004123"/>
    </source>
</evidence>
<accession>A0A835IBK6</accession>
<feature type="region of interest" description="Disordered" evidence="6">
    <location>
        <begin position="77"/>
        <end position="109"/>
    </location>
</feature>
<dbReference type="InterPro" id="IPR006447">
    <property type="entry name" value="Myb_dom_plants"/>
</dbReference>
<comment type="subcellular location">
    <subcellularLocation>
        <location evidence="1">Nucleus</location>
    </subcellularLocation>
</comment>
<dbReference type="Gene3D" id="1.10.10.60">
    <property type="entry name" value="Homeodomain-like"/>
    <property type="match status" value="1"/>
</dbReference>
<evidence type="ECO:0000256" key="4">
    <source>
        <dbReference type="ARBA" id="ARBA00023163"/>
    </source>
</evidence>
<comment type="caution">
    <text evidence="8">The sequence shown here is derived from an EMBL/GenBank/DDBJ whole genome shotgun (WGS) entry which is preliminary data.</text>
</comment>
<evidence type="ECO:0000313" key="8">
    <source>
        <dbReference type="EMBL" id="KAF9613347.1"/>
    </source>
</evidence>
<evidence type="ECO:0000256" key="2">
    <source>
        <dbReference type="ARBA" id="ARBA00023015"/>
    </source>
</evidence>
<gene>
    <name evidence="8" type="ORF">IFM89_007076</name>
</gene>
<evidence type="ECO:0000256" key="6">
    <source>
        <dbReference type="SAM" id="MobiDB-lite"/>
    </source>
</evidence>
<organism evidence="8 9">
    <name type="scientific">Coptis chinensis</name>
    <dbReference type="NCBI Taxonomy" id="261450"/>
    <lineage>
        <taxon>Eukaryota</taxon>
        <taxon>Viridiplantae</taxon>
        <taxon>Streptophyta</taxon>
        <taxon>Embryophyta</taxon>
        <taxon>Tracheophyta</taxon>
        <taxon>Spermatophyta</taxon>
        <taxon>Magnoliopsida</taxon>
        <taxon>Ranunculales</taxon>
        <taxon>Ranunculaceae</taxon>
        <taxon>Coptidoideae</taxon>
        <taxon>Coptis</taxon>
    </lineage>
</organism>
<dbReference type="InterPro" id="IPR044825">
    <property type="entry name" value="GLK1/2-like"/>
</dbReference>
<dbReference type="OrthoDB" id="60033at2759"/>
<dbReference type="GO" id="GO:0045893">
    <property type="term" value="P:positive regulation of DNA-templated transcription"/>
    <property type="evidence" value="ECO:0007669"/>
    <property type="project" value="InterPro"/>
</dbReference>
<feature type="compositionally biased region" description="Acidic residues" evidence="6">
    <location>
        <begin position="335"/>
        <end position="344"/>
    </location>
</feature>
<dbReference type="PANTHER" id="PTHR31312:SF1">
    <property type="entry name" value="TRANSCRIPTION ACTIVATOR GLK1"/>
    <property type="match status" value="1"/>
</dbReference>
<sequence length="344" mass="38578">MLVVSSLISTSTSNGREGEMESFSLDLDGFSLLDDIDFDDIFIGNGEGDVLPDLEMDSDIFGEFSLSAREESSLIGPYLNEKVEDNERREEEDRGSGSGSGSSSGLNSNLGEEIVSKTHESVKVDWTPELHRRFVQAVEQLGMDKAVPSRILELMGIDCLTRHNIASHLQYEGPLKYPKEKIFILRSTFSVKVILRVMLVPDGLLAYVLHTHPLKTVVVLNMKKDFRPQVHTLTKLAVTDSNPSIWSPSSHLEDDPIICNGDDDPNDTILFLKEKLSQEDENKLEPDSPLSEKEYFSDHAYKERSPSFADAVADEVHAQHQHARQISPQNLDTQHEEEDLVENL</sequence>
<dbReference type="GO" id="GO:0003700">
    <property type="term" value="F:DNA-binding transcription factor activity"/>
    <property type="evidence" value="ECO:0007669"/>
    <property type="project" value="InterPro"/>
</dbReference>
<dbReference type="PANTHER" id="PTHR31312">
    <property type="entry name" value="TRANSCRIPTION ACTIVATOR GLK1"/>
    <property type="match status" value="1"/>
</dbReference>
<name>A0A835IBK6_9MAGN</name>
<feature type="domain" description="HTH myb-type" evidence="7">
    <location>
        <begin position="118"/>
        <end position="170"/>
    </location>
</feature>
<dbReference type="Pfam" id="PF00249">
    <property type="entry name" value="Myb_DNA-binding"/>
    <property type="match status" value="1"/>
</dbReference>
<dbReference type="EMBL" id="JADFTS010000003">
    <property type="protein sequence ID" value="KAF9613347.1"/>
    <property type="molecule type" value="Genomic_DNA"/>
</dbReference>
<dbReference type="GO" id="GO:0005634">
    <property type="term" value="C:nucleus"/>
    <property type="evidence" value="ECO:0007669"/>
    <property type="project" value="UniProtKB-SubCell"/>
</dbReference>
<dbReference type="Proteomes" id="UP000631114">
    <property type="component" value="Unassembled WGS sequence"/>
</dbReference>
<proteinExistence type="predicted"/>
<feature type="region of interest" description="Disordered" evidence="6">
    <location>
        <begin position="278"/>
        <end position="344"/>
    </location>
</feature>
<reference evidence="8 9" key="1">
    <citation type="submission" date="2020-10" db="EMBL/GenBank/DDBJ databases">
        <title>The Coptis chinensis genome and diversification of protoberbering-type alkaloids.</title>
        <authorList>
            <person name="Wang B."/>
            <person name="Shu S."/>
            <person name="Song C."/>
            <person name="Liu Y."/>
        </authorList>
    </citation>
    <scope>NUCLEOTIDE SEQUENCE [LARGE SCALE GENOMIC DNA]</scope>
    <source>
        <strain evidence="8">HL-2020</strain>
        <tissue evidence="8">Leaf</tissue>
    </source>
</reference>
<keyword evidence="2" id="KW-0805">Transcription regulation</keyword>